<evidence type="ECO:0000313" key="6">
    <source>
        <dbReference type="Proteomes" id="UP000054097"/>
    </source>
</evidence>
<feature type="compositionally biased region" description="Low complexity" evidence="1">
    <location>
        <begin position="229"/>
        <end position="240"/>
    </location>
</feature>
<evidence type="ECO:0000259" key="2">
    <source>
        <dbReference type="PROSITE" id="PS50004"/>
    </source>
</evidence>
<dbReference type="Pfam" id="PF00168">
    <property type="entry name" value="C2"/>
    <property type="match status" value="1"/>
</dbReference>
<accession>A0A0C3AXH0</accession>
<dbReference type="InterPro" id="IPR035892">
    <property type="entry name" value="C2_domain_sf"/>
</dbReference>
<proteinExistence type="predicted"/>
<dbReference type="InterPro" id="IPR014770">
    <property type="entry name" value="Munc13_1"/>
</dbReference>
<dbReference type="SUPFAM" id="SSF49562">
    <property type="entry name" value="C2 domain (Calcium/lipid-binding domain, CaLB)"/>
    <property type="match status" value="1"/>
</dbReference>
<dbReference type="PROSITE" id="PS50004">
    <property type="entry name" value="C2"/>
    <property type="match status" value="1"/>
</dbReference>
<evidence type="ECO:0000259" key="3">
    <source>
        <dbReference type="PROSITE" id="PS51258"/>
    </source>
</evidence>
<keyword evidence="6" id="KW-1185">Reference proteome</keyword>
<dbReference type="InterPro" id="IPR052811">
    <property type="entry name" value="Glucose_resp_signaling"/>
</dbReference>
<dbReference type="InterPro" id="IPR014772">
    <property type="entry name" value="Munc13_dom-2"/>
</dbReference>
<evidence type="ECO:0000256" key="1">
    <source>
        <dbReference type="SAM" id="MobiDB-lite"/>
    </source>
</evidence>
<dbReference type="OrthoDB" id="2015333at2759"/>
<dbReference type="PROSITE" id="PS51258">
    <property type="entry name" value="MHD1"/>
    <property type="match status" value="1"/>
</dbReference>
<protein>
    <recommendedName>
        <fullName evidence="7">C2 domain-containing protein</fullName>
    </recommendedName>
</protein>
<dbReference type="PANTHER" id="PTHR47263">
    <property type="entry name" value="ADENYLATE CYCLASE ACTIVATION PROTEIN GIT1"/>
    <property type="match status" value="1"/>
</dbReference>
<reference evidence="5 6" key="1">
    <citation type="submission" date="2014-04" db="EMBL/GenBank/DDBJ databases">
        <authorList>
            <consortium name="DOE Joint Genome Institute"/>
            <person name="Kuo A."/>
            <person name="Zuccaro A."/>
            <person name="Kohler A."/>
            <person name="Nagy L.G."/>
            <person name="Floudas D."/>
            <person name="Copeland A."/>
            <person name="Barry K.W."/>
            <person name="Cichocki N."/>
            <person name="Veneault-Fourrey C."/>
            <person name="LaButti K."/>
            <person name="Lindquist E.A."/>
            <person name="Lipzen A."/>
            <person name="Lundell T."/>
            <person name="Morin E."/>
            <person name="Murat C."/>
            <person name="Sun H."/>
            <person name="Tunlid A."/>
            <person name="Henrissat B."/>
            <person name="Grigoriev I.V."/>
            <person name="Hibbett D.S."/>
            <person name="Martin F."/>
            <person name="Nordberg H.P."/>
            <person name="Cantor M.N."/>
            <person name="Hua S.X."/>
        </authorList>
    </citation>
    <scope>NUCLEOTIDE SEQUENCE [LARGE SCALE GENOMIC DNA]</scope>
    <source>
        <strain evidence="5 6">MAFF 305830</strain>
    </source>
</reference>
<dbReference type="PANTHER" id="PTHR47263:SF1">
    <property type="entry name" value="C2 DOMAIN PROTEIN (AFU_ORTHOLOGUE AFUA_7G02350)"/>
    <property type="match status" value="1"/>
</dbReference>
<dbReference type="Proteomes" id="UP000054097">
    <property type="component" value="Unassembled WGS sequence"/>
</dbReference>
<dbReference type="Gene3D" id="1.10.357.50">
    <property type="match status" value="1"/>
</dbReference>
<feature type="region of interest" description="Disordered" evidence="1">
    <location>
        <begin position="1271"/>
        <end position="1301"/>
    </location>
</feature>
<dbReference type="Gene3D" id="2.60.40.150">
    <property type="entry name" value="C2 domain"/>
    <property type="match status" value="1"/>
</dbReference>
<name>A0A0C3AXH0_SERVB</name>
<feature type="region of interest" description="Disordered" evidence="1">
    <location>
        <begin position="220"/>
        <end position="240"/>
    </location>
</feature>
<sequence>MTGRSYNSIASERRQRRNKVTDDDLFNYTLRVAYLSFLLTPRAPQAAPLASSVNGDSRDSRDYQSRLSGISNSFAAFGELIKDMGGRDGPRPVKFPEKLLKVLDQRMQDIAMGKDQVYHDQVTRRTIARFWTTFKDPNFYRQMERNRKVEELILNFVTTASTSLRQDPQLAADDGWKLELNNQIAHFTRIVRDSLKNTSHVPPELNQRIEMYVSKLVPATAPLQPPSEPSTSSRSEPASTTATLADMVLVRIVGRLFDKTDDELQREITNIKRICTEKAALIDLKTCLQNITAGFPFPGRREDFPDDTSFQHWKTLEQTHLSQMMVIMVQFNPELAKSTPADGPVGLTSPRPGSIYSNGGSISSRNSVAFLNGEGMDPIDEDAAGQNFTYIPSNPKKFYKKLIERCVEFDLRAMHTLPEDQEVPLGILSTSHLDIVNECALRWRIMQSYRVTAFLDVIKYKYEREEVPLECIPEALQHVEKEFEAERWPNADREYLGTVHSSLFNIFLASLYHNFEALPNLRRKAIAPFLGILERVKKSGLLEMYNVDIAARMRELSDRIRILAMHHYTDKSSGILTNPGINRALPFILLSESLEEVAAKLDQTFKSPLLGELDIVGLFVETQVPLFLTDLEESKRRLLESSSNQPPDTPIEDIFTLYRAVKSLFNLISLYAPETQHHFDLGGFFEPYVRQWLVTTDSKTAQWVQAAVSVDDFQPKGEEQNSSSVVDLFFSLDTPINFLLELEWPNEYQEARFFTSLAKACKLMEQYCHSIEEIFMEEMFPRPSEPYLQPQKQSAWLEKAKMSIQGDKKIEPFNFKAESCVKLNNIAAARGLLDKIYIRMRADEMAKILKDHPPVPTKGIPRNLFTVKIVMAEGLGGAEHKHMDTFATLSDEHGNRLAKTRTIYETSDPRWEETFDISVEAALWLMISIRDRSLVGKHDIVARSYICLDPKRYGDFLAHDLWLDLEPGGRILVRISMEGEQDDILFFFGRAFRSLKRTEGDMVRIFIDKMSLLFRDILSRATIKKLVRIPGAIDYTKAIGNVTSLFGSLTTASSSEVQIPLPQSEKPRLKADGGATDEEVEAAIGPMCDYLNENLQVLNSTLSNSAREAVMTKIWKEILIIIEGLLVPSLGDTPSNLKPLHDRELDVVFKWLRFLLNFFHAEGEGMGMEELQNAKYREIMSLRLYYDWHTDQLMEEAVRMMQSQLRAAPTIKKRAKSVYSQRSLGTIKKRKTEKKRDKQVDNSAEPILKVLRMRPNTSDFLAQQLKIMSQIQAEQQSRKDQRTHSFRPSAAQDVIPPVPPR</sequence>
<evidence type="ECO:0000259" key="4">
    <source>
        <dbReference type="PROSITE" id="PS51259"/>
    </source>
</evidence>
<feature type="domain" description="MHD1" evidence="3">
    <location>
        <begin position="655"/>
        <end position="772"/>
    </location>
</feature>
<dbReference type="HOGENOM" id="CLU_003023_0_0_1"/>
<organism evidence="5 6">
    <name type="scientific">Serendipita vermifera MAFF 305830</name>
    <dbReference type="NCBI Taxonomy" id="933852"/>
    <lineage>
        <taxon>Eukaryota</taxon>
        <taxon>Fungi</taxon>
        <taxon>Dikarya</taxon>
        <taxon>Basidiomycota</taxon>
        <taxon>Agaricomycotina</taxon>
        <taxon>Agaricomycetes</taxon>
        <taxon>Sebacinales</taxon>
        <taxon>Serendipitaceae</taxon>
        <taxon>Serendipita</taxon>
    </lineage>
</organism>
<reference evidence="6" key="2">
    <citation type="submission" date="2015-01" db="EMBL/GenBank/DDBJ databases">
        <title>Evolutionary Origins and Diversification of the Mycorrhizal Mutualists.</title>
        <authorList>
            <consortium name="DOE Joint Genome Institute"/>
            <consortium name="Mycorrhizal Genomics Consortium"/>
            <person name="Kohler A."/>
            <person name="Kuo A."/>
            <person name="Nagy L.G."/>
            <person name="Floudas D."/>
            <person name="Copeland A."/>
            <person name="Barry K.W."/>
            <person name="Cichocki N."/>
            <person name="Veneault-Fourrey C."/>
            <person name="LaButti K."/>
            <person name="Lindquist E.A."/>
            <person name="Lipzen A."/>
            <person name="Lundell T."/>
            <person name="Morin E."/>
            <person name="Murat C."/>
            <person name="Riley R."/>
            <person name="Ohm R."/>
            <person name="Sun H."/>
            <person name="Tunlid A."/>
            <person name="Henrissat B."/>
            <person name="Grigoriev I.V."/>
            <person name="Hibbett D.S."/>
            <person name="Martin F."/>
        </authorList>
    </citation>
    <scope>NUCLEOTIDE SEQUENCE [LARGE SCALE GENOMIC DNA]</scope>
    <source>
        <strain evidence="6">MAFF 305830</strain>
    </source>
</reference>
<dbReference type="PROSITE" id="PS51259">
    <property type="entry name" value="MHD2"/>
    <property type="match status" value="1"/>
</dbReference>
<feature type="domain" description="C2" evidence="2">
    <location>
        <begin position="844"/>
        <end position="963"/>
    </location>
</feature>
<dbReference type="STRING" id="933852.A0A0C3AXH0"/>
<dbReference type="Pfam" id="PF06292">
    <property type="entry name" value="MUN"/>
    <property type="match status" value="1"/>
</dbReference>
<dbReference type="SMART" id="SM00239">
    <property type="entry name" value="C2"/>
    <property type="match status" value="1"/>
</dbReference>
<dbReference type="InterPro" id="IPR010439">
    <property type="entry name" value="MUN_dom"/>
</dbReference>
<evidence type="ECO:0008006" key="7">
    <source>
        <dbReference type="Google" id="ProtNLM"/>
    </source>
</evidence>
<dbReference type="InterPro" id="IPR000008">
    <property type="entry name" value="C2_dom"/>
</dbReference>
<evidence type="ECO:0000313" key="5">
    <source>
        <dbReference type="EMBL" id="KIM29225.1"/>
    </source>
</evidence>
<dbReference type="Gene3D" id="1.20.58.1100">
    <property type="match status" value="1"/>
</dbReference>
<gene>
    <name evidence="5" type="ORF">M408DRAFT_23033</name>
</gene>
<dbReference type="EMBL" id="KN824289">
    <property type="protein sequence ID" value="KIM29225.1"/>
    <property type="molecule type" value="Genomic_DNA"/>
</dbReference>
<feature type="domain" description="MHD2" evidence="4">
    <location>
        <begin position="1081"/>
        <end position="1197"/>
    </location>
</feature>